<gene>
    <name evidence="5" type="ORF">KYD98_00910</name>
</gene>
<keyword evidence="3" id="KW-0732">Signal</keyword>
<evidence type="ECO:0000256" key="2">
    <source>
        <dbReference type="ARBA" id="ARBA00022525"/>
    </source>
</evidence>
<keyword evidence="6" id="KW-1185">Reference proteome</keyword>
<organism evidence="5 6">
    <name type="scientific">Clostridium weizhouense</name>
    <dbReference type="NCBI Taxonomy" id="2859781"/>
    <lineage>
        <taxon>Bacteria</taxon>
        <taxon>Bacillati</taxon>
        <taxon>Bacillota</taxon>
        <taxon>Clostridia</taxon>
        <taxon>Eubacteriales</taxon>
        <taxon>Clostridiaceae</taxon>
        <taxon>Clostridium</taxon>
    </lineage>
</organism>
<dbReference type="RefSeq" id="WP_219777708.1">
    <property type="nucleotide sequence ID" value="NZ_JAHXPT010000001.1"/>
</dbReference>
<dbReference type="EMBL" id="JAHXPT010000001">
    <property type="protein sequence ID" value="MBW6408647.1"/>
    <property type="molecule type" value="Genomic_DNA"/>
</dbReference>
<protein>
    <submittedName>
        <fullName evidence="5">DNRLRE domain-containing protein</fullName>
    </submittedName>
</protein>
<comment type="subcellular location">
    <subcellularLocation>
        <location evidence="1">Secreted</location>
    </subcellularLocation>
</comment>
<comment type="caution">
    <text evidence="5">The sequence shown here is derived from an EMBL/GenBank/DDBJ whole genome shotgun (WGS) entry which is preliminary data.</text>
</comment>
<sequence length="177" mass="20707">MKMISVYPSSISVISKKFNKENFYENKYLPIGNTKGADGNVFRTLMSFDIREKISRNAKIKSAKLNLYVEKNIYTHCTLKSNEVYINYNTEEYNSLGVNWDNAPNFIYLGQKASIKGNRTEYFITIDLMDESNKWTDYYKDDYGITLTGIENMNNSISIFSYDHNRRKPYIALEIED</sequence>
<proteinExistence type="predicted"/>
<evidence type="ECO:0000259" key="4">
    <source>
        <dbReference type="Pfam" id="PF24517"/>
    </source>
</evidence>
<dbReference type="Pfam" id="PF24517">
    <property type="entry name" value="CBM96"/>
    <property type="match status" value="1"/>
</dbReference>
<dbReference type="InterPro" id="IPR055372">
    <property type="entry name" value="CBM96"/>
</dbReference>
<dbReference type="Proteomes" id="UP001519921">
    <property type="component" value="Unassembled WGS sequence"/>
</dbReference>
<reference evidence="5 6" key="1">
    <citation type="submission" date="2021-07" db="EMBL/GenBank/DDBJ databases">
        <title>Clostridium weizhouense sp. nov., an anaerobic bacterium isolated from activated sludge of Petroleum wastewater.</title>
        <authorList>
            <person name="Li Q."/>
        </authorList>
    </citation>
    <scope>NUCLEOTIDE SEQUENCE [LARGE SCALE GENOMIC DNA]</scope>
    <source>
        <strain evidence="5 6">YB-6</strain>
    </source>
</reference>
<name>A0ABS7AJ15_9CLOT</name>
<evidence type="ECO:0000313" key="5">
    <source>
        <dbReference type="EMBL" id="MBW6408647.1"/>
    </source>
</evidence>
<dbReference type="NCBIfam" id="NF033679">
    <property type="entry name" value="DNRLRE_dom"/>
    <property type="match status" value="1"/>
</dbReference>
<keyword evidence="2" id="KW-0964">Secreted</keyword>
<evidence type="ECO:0000256" key="3">
    <source>
        <dbReference type="ARBA" id="ARBA00022729"/>
    </source>
</evidence>
<feature type="domain" description="Carbohydrate-binding module family 96" evidence="4">
    <location>
        <begin position="16"/>
        <end position="173"/>
    </location>
</feature>
<accession>A0ABS7AJ15</accession>
<evidence type="ECO:0000256" key="1">
    <source>
        <dbReference type="ARBA" id="ARBA00004613"/>
    </source>
</evidence>
<evidence type="ECO:0000313" key="6">
    <source>
        <dbReference type="Proteomes" id="UP001519921"/>
    </source>
</evidence>